<protein>
    <recommendedName>
        <fullName evidence="1">GST N-terminal domain-containing protein</fullName>
    </recommendedName>
</protein>
<proteinExistence type="predicted"/>
<dbReference type="Proteomes" id="UP000509510">
    <property type="component" value="Chromosome VI"/>
</dbReference>
<dbReference type="InterPro" id="IPR036249">
    <property type="entry name" value="Thioredoxin-like_sf"/>
</dbReference>
<gene>
    <name evidence="2" type="ORF">TRUGW13939_10850</name>
</gene>
<sequence>MSAIKCTLYHNPYSVCSIMVRYTLALRNPAKDNVPALEVEEKSVDIFNQEQLSENFLKTNPYGQVPVLLSSLQSPICDSLDITHFIANYSKSLIPENHKAEIIELLAELHNLNYFSLSFPGRQQMAVTLSAPIEKRLQDPNITNGYRKALEFKLGVVKRNKVDGLRPEVTSTMEHRTRDLMQKIEPLLGEAQDFAKERWLFNLQHPTALDAHLVVFIRRMCDVGRDALIPETLRSYAERATLTPEWAKVMEGRRSTMVPKN</sequence>
<dbReference type="OrthoDB" id="4218506at2759"/>
<accession>A0A7H8RB42</accession>
<dbReference type="PROSITE" id="PS50404">
    <property type="entry name" value="GST_NTER"/>
    <property type="match status" value="1"/>
</dbReference>
<organism evidence="2 3">
    <name type="scientific">Talaromyces rugulosus</name>
    <name type="common">Penicillium rugulosum</name>
    <dbReference type="NCBI Taxonomy" id="121627"/>
    <lineage>
        <taxon>Eukaryota</taxon>
        <taxon>Fungi</taxon>
        <taxon>Dikarya</taxon>
        <taxon>Ascomycota</taxon>
        <taxon>Pezizomycotina</taxon>
        <taxon>Eurotiomycetes</taxon>
        <taxon>Eurotiomycetidae</taxon>
        <taxon>Eurotiales</taxon>
        <taxon>Trichocomaceae</taxon>
        <taxon>Talaromyces</taxon>
        <taxon>Talaromyces sect. Islandici</taxon>
    </lineage>
</organism>
<reference evidence="3" key="1">
    <citation type="submission" date="2020-06" db="EMBL/GenBank/DDBJ databases">
        <title>A chromosome-scale genome assembly of Talaromyces rugulosus W13939.</title>
        <authorList>
            <person name="Wang B."/>
            <person name="Guo L."/>
            <person name="Ye K."/>
            <person name="Wang L."/>
        </authorList>
    </citation>
    <scope>NUCLEOTIDE SEQUENCE [LARGE SCALE GENOMIC DNA]</scope>
    <source>
        <strain evidence="3">W13939</strain>
    </source>
</reference>
<keyword evidence="3" id="KW-1185">Reference proteome</keyword>
<dbReference type="SUPFAM" id="SSF52833">
    <property type="entry name" value="Thioredoxin-like"/>
    <property type="match status" value="1"/>
</dbReference>
<evidence type="ECO:0000313" key="2">
    <source>
        <dbReference type="EMBL" id="QKX63679.1"/>
    </source>
</evidence>
<dbReference type="Gene3D" id="3.40.30.10">
    <property type="entry name" value="Glutaredoxin"/>
    <property type="match status" value="1"/>
</dbReference>
<dbReference type="CDD" id="cd00570">
    <property type="entry name" value="GST_N_family"/>
    <property type="match status" value="1"/>
</dbReference>
<dbReference type="Pfam" id="PF02798">
    <property type="entry name" value="GST_N"/>
    <property type="match status" value="1"/>
</dbReference>
<feature type="domain" description="GST N-terminal" evidence="1">
    <location>
        <begin position="4"/>
        <end position="94"/>
    </location>
</feature>
<evidence type="ECO:0000313" key="3">
    <source>
        <dbReference type="Proteomes" id="UP000509510"/>
    </source>
</evidence>
<dbReference type="GeneID" id="55998329"/>
<evidence type="ECO:0000259" key="1">
    <source>
        <dbReference type="PROSITE" id="PS50404"/>
    </source>
</evidence>
<dbReference type="RefSeq" id="XP_035349853.1">
    <property type="nucleotide sequence ID" value="XM_035493960.1"/>
</dbReference>
<name>A0A7H8RB42_TALRU</name>
<dbReference type="AlphaFoldDB" id="A0A7H8RB42"/>
<dbReference type="KEGG" id="trg:TRUGW13939_10850"/>
<dbReference type="EMBL" id="CP055903">
    <property type="protein sequence ID" value="QKX63679.1"/>
    <property type="molecule type" value="Genomic_DNA"/>
</dbReference>
<dbReference type="InterPro" id="IPR004045">
    <property type="entry name" value="Glutathione_S-Trfase_N"/>
</dbReference>